<name>A0A9P1C9V0_9DINO</name>
<dbReference type="Proteomes" id="UP001152797">
    <property type="component" value="Unassembled WGS sequence"/>
</dbReference>
<dbReference type="EMBL" id="CAMXCT030001152">
    <property type="protein sequence ID" value="CAL4774609.1"/>
    <property type="molecule type" value="Genomic_DNA"/>
</dbReference>
<evidence type="ECO:0000313" key="2">
    <source>
        <dbReference type="EMBL" id="CAI3987297.1"/>
    </source>
</evidence>
<sequence length="947" mass="103661">MSEVASNRQAVVANWNLGLDDAGAPPFGGVLRFAGGFCEAVEVDGTLAWGPMPGPCRAQFLLIFTSHVQHAASAMAPFVGPNELLQRLEKLEKLVEEHGRRFEELAPKGGVSRRGSRSPPRGGAPLSAKSAAAPRAVAFDSNAALAVLYVVGGHASGQTLDVFQRFDMVAGCWELLPQMTSPRHGCSACATNGVLYVLGGADDRAVPLQTFERFDPELGRWEKLPRMPTARHGAACCSVAGLVYALGGFDGQTVLSSAERFDAARRGWETLPPLPTGRGRCAAAGCEGLVLLGGGSDDTHEVAAFEEFNPSIWQWQVRPELPTARGGLAMAVPSGSSVVLAIGGRRTNGEKLDVVECYNLRRHRWSTLAPLSSPRDGCCACAFLSRVYVFGGRGMGTSGNQTLAHAECFDLETNTWSSLPQMPHATCGCAAAALVDAAAVCDDLVETTHRLGEAGALGVIFVHHEHGLPGLALGDAAPPKIRAVVIERDPGLEVVKLASTAAIFAELKLGKLISEDAYEEQFIFRVDEFLATRKENFLWHRYPSLLKSTGKETLSARLMSHLTMPEGWFSRPMAFVPLFNPSLLSLSDGTFLVALRMSNGQGCPSVRAARESSMDTRVCRNELILAHLAKDFSVLSHVLVEMPRLSCYFTPETQTAGRQFLDEVHGPMDARIAWGADEIWVLFYAERNQQQEVERGMHAAPLHISWEKCRGWSMHSNDAVWTPSQCRWLGAGLPPYTLQNCQQSCEAKERCNAFSFHEGSACELRHCAAAPQAQLWHMKGWQSWRRGAPQCLQRAWVKDEELLAFPAGSVEKNWNLIEGQRDRLFLEYFIEPHIVLTAHLQRHAGISITGLEQSFVTRWPFEVLHGLTNVRGGFCCLRLSEELLTAHRLFTEPWWFDEDAADVPVLCGWVWVICNASVRLLTRRLVTCRAFGDKRRAGSAGVAGWTG</sequence>
<reference evidence="2" key="1">
    <citation type="submission" date="2022-10" db="EMBL/GenBank/DDBJ databases">
        <authorList>
            <person name="Chen Y."/>
            <person name="Dougan E. K."/>
            <person name="Chan C."/>
            <person name="Rhodes N."/>
            <person name="Thang M."/>
        </authorList>
    </citation>
    <scope>NUCLEOTIDE SEQUENCE</scope>
</reference>
<dbReference type="SUPFAM" id="SSF117281">
    <property type="entry name" value="Kelch motif"/>
    <property type="match status" value="2"/>
</dbReference>
<dbReference type="PANTHER" id="PTHR46375">
    <property type="entry name" value="KELCH REPEAT AND BTB DOMAIN-CONTAINING PROTEIN 13-RELATED"/>
    <property type="match status" value="1"/>
</dbReference>
<dbReference type="EMBL" id="CAMXCT010001152">
    <property type="protein sequence ID" value="CAI3987297.1"/>
    <property type="molecule type" value="Genomic_DNA"/>
</dbReference>
<dbReference type="InterPro" id="IPR052392">
    <property type="entry name" value="Kelch-BTB_domain-containing"/>
</dbReference>
<dbReference type="Gene3D" id="2.120.10.80">
    <property type="entry name" value="Kelch-type beta propeller"/>
    <property type="match status" value="2"/>
</dbReference>
<dbReference type="OrthoDB" id="443361at2759"/>
<gene>
    <name evidence="2" type="ORF">C1SCF055_LOCUS14581</name>
</gene>
<dbReference type="AlphaFoldDB" id="A0A9P1C9V0"/>
<keyword evidence="5" id="KW-1185">Reference proteome</keyword>
<evidence type="ECO:0000313" key="4">
    <source>
        <dbReference type="EMBL" id="CAL4774609.1"/>
    </source>
</evidence>
<dbReference type="Pfam" id="PF24681">
    <property type="entry name" value="Kelch_KLHDC2_KLHL20_DRC7"/>
    <property type="match status" value="1"/>
</dbReference>
<comment type="caution">
    <text evidence="2">The sequence shown here is derived from an EMBL/GenBank/DDBJ whole genome shotgun (WGS) entry which is preliminary data.</text>
</comment>
<evidence type="ECO:0000313" key="3">
    <source>
        <dbReference type="EMBL" id="CAL1140672.1"/>
    </source>
</evidence>
<evidence type="ECO:0000256" key="1">
    <source>
        <dbReference type="SAM" id="MobiDB-lite"/>
    </source>
</evidence>
<evidence type="ECO:0000313" key="5">
    <source>
        <dbReference type="Proteomes" id="UP001152797"/>
    </source>
</evidence>
<organism evidence="2">
    <name type="scientific">Cladocopium goreaui</name>
    <dbReference type="NCBI Taxonomy" id="2562237"/>
    <lineage>
        <taxon>Eukaryota</taxon>
        <taxon>Sar</taxon>
        <taxon>Alveolata</taxon>
        <taxon>Dinophyceae</taxon>
        <taxon>Suessiales</taxon>
        <taxon>Symbiodiniaceae</taxon>
        <taxon>Cladocopium</taxon>
    </lineage>
</organism>
<accession>A0A9P1C9V0</accession>
<dbReference type="EMBL" id="CAMXCT020001152">
    <property type="protein sequence ID" value="CAL1140672.1"/>
    <property type="molecule type" value="Genomic_DNA"/>
</dbReference>
<proteinExistence type="predicted"/>
<feature type="compositionally biased region" description="Low complexity" evidence="1">
    <location>
        <begin position="117"/>
        <end position="127"/>
    </location>
</feature>
<dbReference type="SMART" id="SM00612">
    <property type="entry name" value="Kelch"/>
    <property type="match status" value="6"/>
</dbReference>
<dbReference type="PANTHER" id="PTHR46375:SF3">
    <property type="entry name" value="KELCH REPEAT AND BTB DOMAIN-CONTAINING PROTEIN 13"/>
    <property type="match status" value="1"/>
</dbReference>
<feature type="region of interest" description="Disordered" evidence="1">
    <location>
        <begin position="105"/>
        <end position="127"/>
    </location>
</feature>
<dbReference type="Pfam" id="PF01344">
    <property type="entry name" value="Kelch_1"/>
    <property type="match status" value="2"/>
</dbReference>
<dbReference type="InterPro" id="IPR006652">
    <property type="entry name" value="Kelch_1"/>
</dbReference>
<protein>
    <submittedName>
        <fullName evidence="4">Kelch-like protein 5</fullName>
    </submittedName>
</protein>
<dbReference type="InterPro" id="IPR015915">
    <property type="entry name" value="Kelch-typ_b-propeller"/>
</dbReference>
<reference evidence="3" key="2">
    <citation type="submission" date="2024-04" db="EMBL/GenBank/DDBJ databases">
        <authorList>
            <person name="Chen Y."/>
            <person name="Shah S."/>
            <person name="Dougan E. K."/>
            <person name="Thang M."/>
            <person name="Chan C."/>
        </authorList>
    </citation>
    <scope>NUCLEOTIDE SEQUENCE [LARGE SCALE GENOMIC DNA]</scope>
</reference>